<feature type="compositionally biased region" description="Basic and acidic residues" evidence="1">
    <location>
        <begin position="100"/>
        <end position="112"/>
    </location>
</feature>
<dbReference type="NCBIfam" id="TIGR01589">
    <property type="entry name" value="A_thal_3526"/>
    <property type="match status" value="2"/>
</dbReference>
<dbReference type="Proteomes" id="UP000712281">
    <property type="component" value="Unassembled WGS sequence"/>
</dbReference>
<feature type="region of interest" description="Disordered" evidence="1">
    <location>
        <begin position="218"/>
        <end position="245"/>
    </location>
</feature>
<protein>
    <submittedName>
        <fullName evidence="2">Uncharacterized protein</fullName>
    </submittedName>
</protein>
<feature type="compositionally biased region" description="Basic and acidic residues" evidence="1">
    <location>
        <begin position="227"/>
        <end position="241"/>
    </location>
</feature>
<dbReference type="OrthoDB" id="1046061at2759"/>
<gene>
    <name evidence="2" type="ORF">F2Q68_00036077</name>
</gene>
<proteinExistence type="predicted"/>
<dbReference type="PANTHER" id="PTHR31871">
    <property type="entry name" value="OS02G0137100 PROTEIN"/>
    <property type="match status" value="1"/>
</dbReference>
<evidence type="ECO:0000256" key="1">
    <source>
        <dbReference type="SAM" id="MobiDB-lite"/>
    </source>
</evidence>
<feature type="region of interest" description="Disordered" evidence="1">
    <location>
        <begin position="100"/>
        <end position="134"/>
    </location>
</feature>
<reference evidence="2" key="1">
    <citation type="submission" date="2019-12" db="EMBL/GenBank/DDBJ databases">
        <title>Genome sequencing and annotation of Brassica cretica.</title>
        <authorList>
            <person name="Studholme D.J."/>
            <person name="Sarris P.F."/>
        </authorList>
    </citation>
    <scope>NUCLEOTIDE SEQUENCE</scope>
    <source>
        <strain evidence="2">PFS-001/15</strain>
        <tissue evidence="2">Leaf</tissue>
    </source>
</reference>
<name>A0A3N6RR01_BRACR</name>
<sequence>MEDLPLPGGCKNMEEFSAYIHQRIVECMKDYKSKEETIQHLTEQFQIPHDKTSIVWDLLEAKYPENFRSHYKSCETYRKIREASRIESYKLIPRFFRDKREKDQHRRSNIQRDDDDDDATSQAPQGSNGGDALVPRGFKSVEEFSYYVHGRIMACMRDYKSKEETVKHLSDLYRIPPESTKTVWDRLEQGYQDNFRSYYEACENKRKLREQEAPKVTATAQITTETRSCKSSERERVKQDKAASTSVASKTLMLRSLKDIYVKKREQQRTCPPPDQSLMESGPASRVSRLGPDANGVMHMNLEDLLLLLNRSRDGA</sequence>
<accession>A0A3N6RR01</accession>
<dbReference type="Pfam" id="PF09713">
    <property type="entry name" value="A_thal_3526"/>
    <property type="match status" value="2"/>
</dbReference>
<dbReference type="EMBL" id="QGKW02001988">
    <property type="protein sequence ID" value="KAF2553388.1"/>
    <property type="molecule type" value="Genomic_DNA"/>
</dbReference>
<evidence type="ECO:0000313" key="3">
    <source>
        <dbReference type="Proteomes" id="UP000712281"/>
    </source>
</evidence>
<organism evidence="2 3">
    <name type="scientific">Brassica cretica</name>
    <name type="common">Mustard</name>
    <dbReference type="NCBI Taxonomy" id="69181"/>
    <lineage>
        <taxon>Eukaryota</taxon>
        <taxon>Viridiplantae</taxon>
        <taxon>Streptophyta</taxon>
        <taxon>Embryophyta</taxon>
        <taxon>Tracheophyta</taxon>
        <taxon>Spermatophyta</taxon>
        <taxon>Magnoliopsida</taxon>
        <taxon>eudicotyledons</taxon>
        <taxon>Gunneridae</taxon>
        <taxon>Pentapetalae</taxon>
        <taxon>rosids</taxon>
        <taxon>malvids</taxon>
        <taxon>Brassicales</taxon>
        <taxon>Brassicaceae</taxon>
        <taxon>Brassiceae</taxon>
        <taxon>Brassica</taxon>
    </lineage>
</organism>
<evidence type="ECO:0000313" key="2">
    <source>
        <dbReference type="EMBL" id="KAF2553388.1"/>
    </source>
</evidence>
<comment type="caution">
    <text evidence="2">The sequence shown here is derived from an EMBL/GenBank/DDBJ whole genome shotgun (WGS) entry which is preliminary data.</text>
</comment>
<feature type="region of interest" description="Disordered" evidence="1">
    <location>
        <begin position="265"/>
        <end position="288"/>
    </location>
</feature>
<dbReference type="AlphaFoldDB" id="A0A3N6RR01"/>
<dbReference type="InterPro" id="IPR006476">
    <property type="entry name" value="CHP01589_pln"/>
</dbReference>
<dbReference type="PANTHER" id="PTHR31871:SF50">
    <property type="entry name" value="ARGININOSUCCINATE LYASE"/>
    <property type="match status" value="1"/>
</dbReference>